<dbReference type="GO" id="GO:0006777">
    <property type="term" value="P:Mo-molybdopterin cofactor biosynthetic process"/>
    <property type="evidence" value="ECO:0007669"/>
    <property type="project" value="InterPro"/>
</dbReference>
<dbReference type="AlphaFoldDB" id="L9XEL2"/>
<dbReference type="SMART" id="SM00852">
    <property type="entry name" value="MoCF_biosynth"/>
    <property type="match status" value="1"/>
</dbReference>
<dbReference type="SUPFAM" id="SSF53218">
    <property type="entry name" value="Molybdenum cofactor biosynthesis proteins"/>
    <property type="match status" value="1"/>
</dbReference>
<name>L9XEL2_9EURY</name>
<reference evidence="3 4" key="1">
    <citation type="journal article" date="2014" name="PLoS Genet.">
        <title>Phylogenetically driven sequencing of extremely halophilic archaea reveals strategies for static and dynamic osmo-response.</title>
        <authorList>
            <person name="Becker E.A."/>
            <person name="Seitzer P.M."/>
            <person name="Tritt A."/>
            <person name="Larsen D."/>
            <person name="Krusor M."/>
            <person name="Yao A.I."/>
            <person name="Wu D."/>
            <person name="Madern D."/>
            <person name="Eisen J.A."/>
            <person name="Darling A.E."/>
            <person name="Facciotti M.T."/>
        </authorList>
    </citation>
    <scope>NUCLEOTIDE SEQUENCE [LARGE SCALE GENOMIC DNA]</scope>
    <source>
        <strain evidence="3 4">JCM 12255</strain>
    </source>
</reference>
<evidence type="ECO:0000313" key="4">
    <source>
        <dbReference type="Proteomes" id="UP000011602"/>
    </source>
</evidence>
<proteinExistence type="predicted"/>
<dbReference type="GO" id="GO:0005829">
    <property type="term" value="C:cytosol"/>
    <property type="evidence" value="ECO:0007669"/>
    <property type="project" value="TreeGrafter"/>
</dbReference>
<accession>L9XEL2</accession>
<feature type="region of interest" description="Disordered" evidence="1">
    <location>
        <begin position="203"/>
        <end position="226"/>
    </location>
</feature>
<dbReference type="STRING" id="1227499.C493_05490"/>
<dbReference type="Gene3D" id="3.40.980.10">
    <property type="entry name" value="MoaB/Mog-like domain"/>
    <property type="match status" value="1"/>
</dbReference>
<dbReference type="PANTHER" id="PTHR43232:SF2">
    <property type="entry name" value="MOLYBDENUM COFACTOR BIOSYNTHESIS PROTEIN B"/>
    <property type="match status" value="1"/>
</dbReference>
<feature type="region of interest" description="Disordered" evidence="1">
    <location>
        <begin position="1"/>
        <end position="38"/>
    </location>
</feature>
<dbReference type="RefSeq" id="WP_007258401.1">
    <property type="nucleotide sequence ID" value="NZ_AOHZ01000030.1"/>
</dbReference>
<comment type="caution">
    <text evidence="3">The sequence shown here is derived from an EMBL/GenBank/DDBJ whole genome shotgun (WGS) entry which is preliminary data.</text>
</comment>
<dbReference type="PATRIC" id="fig|1227499.3.peg.1119"/>
<dbReference type="InterPro" id="IPR036425">
    <property type="entry name" value="MoaB/Mog-like_dom_sf"/>
</dbReference>
<evidence type="ECO:0000256" key="1">
    <source>
        <dbReference type="SAM" id="MobiDB-lite"/>
    </source>
</evidence>
<evidence type="ECO:0000259" key="2">
    <source>
        <dbReference type="SMART" id="SM00852"/>
    </source>
</evidence>
<dbReference type="Pfam" id="PF00994">
    <property type="entry name" value="MoCF_biosynth"/>
    <property type="match status" value="1"/>
</dbReference>
<dbReference type="eggNOG" id="arCOG00214">
    <property type="taxonomic scope" value="Archaea"/>
</dbReference>
<dbReference type="Proteomes" id="UP000011602">
    <property type="component" value="Unassembled WGS sequence"/>
</dbReference>
<dbReference type="OrthoDB" id="205337at2157"/>
<dbReference type="InterPro" id="IPR012245">
    <property type="entry name" value="MoaB"/>
</dbReference>
<keyword evidence="4" id="KW-1185">Reference proteome</keyword>
<evidence type="ECO:0000313" key="3">
    <source>
        <dbReference type="EMBL" id="ELY59078.1"/>
    </source>
</evidence>
<dbReference type="InterPro" id="IPR001453">
    <property type="entry name" value="MoaB/Mog_dom"/>
</dbReference>
<protein>
    <submittedName>
        <fullName evidence="3">Molybdenum cofactor synthesis protein</fullName>
    </submittedName>
</protein>
<sequence>MSETDADGAAAPRNGTDERTESSATDEQTADGDRTAEGKSLGVGVVTIATERRLETDAAGETIATALKSADHEIVTREHIGSDHDRIQSIVSRMIDRGDVDVVLTAGATSIEPSDVAIEAVEPLLDKRLTAFGELFTRLVYEAVGTRAVAARTVAGVADGVPVFCLPGNADASRLALENLILPEVAYLIDLARADLDGDRWAVAGDEDENGAGDDGRADTDQNGGR</sequence>
<dbReference type="PANTHER" id="PTHR43232">
    <property type="entry name" value="MOLYBDENUM COFACTOR BIOSYNTHESIS PROTEIN B"/>
    <property type="match status" value="1"/>
</dbReference>
<feature type="domain" description="MoaB/Mog" evidence="2">
    <location>
        <begin position="44"/>
        <end position="188"/>
    </location>
</feature>
<gene>
    <name evidence="3" type="ORF">C493_05490</name>
</gene>
<dbReference type="EMBL" id="AOHZ01000030">
    <property type="protein sequence ID" value="ELY59078.1"/>
    <property type="molecule type" value="Genomic_DNA"/>
</dbReference>
<organism evidence="3 4">
    <name type="scientific">Natronolimnohabitans innermongolicus JCM 12255</name>
    <dbReference type="NCBI Taxonomy" id="1227499"/>
    <lineage>
        <taxon>Archaea</taxon>
        <taxon>Methanobacteriati</taxon>
        <taxon>Methanobacteriota</taxon>
        <taxon>Stenosarchaea group</taxon>
        <taxon>Halobacteria</taxon>
        <taxon>Halobacteriales</taxon>
        <taxon>Natrialbaceae</taxon>
        <taxon>Natronolimnohabitans</taxon>
    </lineage>
</organism>